<proteinExistence type="predicted"/>
<dbReference type="PANTHER" id="PTHR33104">
    <property type="entry name" value="SI:DKEY-29D5.2"/>
    <property type="match status" value="1"/>
</dbReference>
<feature type="region of interest" description="Disordered" evidence="2">
    <location>
        <begin position="513"/>
        <end position="614"/>
    </location>
</feature>
<dbReference type="EMBL" id="QBIY01013339">
    <property type="protein sequence ID" value="RXN07739.1"/>
    <property type="molecule type" value="Genomic_DNA"/>
</dbReference>
<feature type="coiled-coil region" evidence="1">
    <location>
        <begin position="359"/>
        <end position="386"/>
    </location>
</feature>
<gene>
    <name evidence="3" type="ORF">ROHU_032173</name>
</gene>
<dbReference type="STRING" id="84645.A0A498LHE6"/>
<accession>A0A498LHE6</accession>
<protein>
    <submittedName>
        <fullName evidence="3">Uncharacterized protein</fullName>
    </submittedName>
</protein>
<name>A0A498LHE6_LABRO</name>
<feature type="compositionally biased region" description="Pro residues" evidence="2">
    <location>
        <begin position="585"/>
        <end position="599"/>
    </location>
</feature>
<dbReference type="AlphaFoldDB" id="A0A498LHE6"/>
<evidence type="ECO:0000313" key="4">
    <source>
        <dbReference type="Proteomes" id="UP000290572"/>
    </source>
</evidence>
<sequence>MASESFRQFKEWLEAAKTMADELEAQKTTKKENKREFKTAVFPGGIETSMGTSYQVLIRRIDLLNPLAQGSMQKLRRVNKRSRVHKRSQVLAGRICGDTFHRVFREFAFCNFKKEDLCLTEPFKSPACTPDMHYRFKKSKGYWPYLERMAEKLPELQPLTMMKPFLSVMHAKAHTGKCEVRWGSRNQVGAGNTVGEKVEQVNSFLSRVALTTKYMTKSGRADGTIGRWRVSICPSEKIFQKKHSSHSSQEELQREIDEIIYSIRRKKQDLYQQNDSSQTRQRKRQRLGELKKTLSEKIVLYNAIPGCEGKIDTEAACSLCDVILPWEAKGDVVSLHLKRRLFDQVMLVRRLEEEKIIIIKEMTQHYQHLKKVLDKLDRLLGETEEMKIHECPASNDMWGPDEGLMGGKCGPHYGLAPGIHIGASRGSPDVLKVGPVRYPGQQQQPQGTCPLPPHLRDGHASTQTVADKAPRQSPPQLRRAGPIGPRMATADPATQPAAWDRQGMEPRALWAQEQPPHPHRTRGPANAQEDQAAPDAPPGCAGTRPRPRTTIAPQRVPQSPHTATTLRPSHLEAVASTHKVAKEPTLPPGQAPTTTPPGPADRGPYTCVPSSNQT</sequence>
<feature type="region of interest" description="Disordered" evidence="2">
    <location>
        <begin position="438"/>
        <end position="499"/>
    </location>
</feature>
<keyword evidence="1" id="KW-0175">Coiled coil</keyword>
<organism evidence="3 4">
    <name type="scientific">Labeo rohita</name>
    <name type="common">Indian major carp</name>
    <name type="synonym">Cyprinus rohita</name>
    <dbReference type="NCBI Taxonomy" id="84645"/>
    <lineage>
        <taxon>Eukaryota</taxon>
        <taxon>Metazoa</taxon>
        <taxon>Chordata</taxon>
        <taxon>Craniata</taxon>
        <taxon>Vertebrata</taxon>
        <taxon>Euteleostomi</taxon>
        <taxon>Actinopterygii</taxon>
        <taxon>Neopterygii</taxon>
        <taxon>Teleostei</taxon>
        <taxon>Ostariophysi</taxon>
        <taxon>Cypriniformes</taxon>
        <taxon>Cyprinidae</taxon>
        <taxon>Labeoninae</taxon>
        <taxon>Labeonini</taxon>
        <taxon>Labeo</taxon>
    </lineage>
</organism>
<feature type="compositionally biased region" description="Polar residues" evidence="2">
    <location>
        <begin position="556"/>
        <end position="567"/>
    </location>
</feature>
<feature type="compositionally biased region" description="Low complexity" evidence="2">
    <location>
        <begin position="439"/>
        <end position="449"/>
    </location>
</feature>
<feature type="coiled-coil region" evidence="1">
    <location>
        <begin position="13"/>
        <end position="40"/>
    </location>
</feature>
<dbReference type="PANTHER" id="PTHR33104:SF2">
    <property type="entry name" value="CXC3 LIKE CYSTEINE CLUSTER DOMAIN-CONTAINING PROTEIN"/>
    <property type="match status" value="1"/>
</dbReference>
<dbReference type="InterPro" id="IPR040521">
    <property type="entry name" value="KDZ"/>
</dbReference>
<keyword evidence="4" id="KW-1185">Reference proteome</keyword>
<reference evidence="3 4" key="1">
    <citation type="submission" date="2018-03" db="EMBL/GenBank/DDBJ databases">
        <title>Draft genome sequence of Rohu Carp (Labeo rohita).</title>
        <authorList>
            <person name="Das P."/>
            <person name="Kushwaha B."/>
            <person name="Joshi C.G."/>
            <person name="Kumar D."/>
            <person name="Nagpure N.S."/>
            <person name="Sahoo L."/>
            <person name="Das S.P."/>
            <person name="Bit A."/>
            <person name="Patnaik S."/>
            <person name="Meher P.K."/>
            <person name="Jayasankar P."/>
            <person name="Koringa P.G."/>
            <person name="Patel N.V."/>
            <person name="Hinsu A.T."/>
            <person name="Kumar R."/>
            <person name="Pandey M."/>
            <person name="Agarwal S."/>
            <person name="Srivastava S."/>
            <person name="Singh M."/>
            <person name="Iquebal M.A."/>
            <person name="Jaiswal S."/>
            <person name="Angadi U.B."/>
            <person name="Kumar N."/>
            <person name="Raza M."/>
            <person name="Shah T.M."/>
            <person name="Rai A."/>
            <person name="Jena J.K."/>
        </authorList>
    </citation>
    <scope>NUCLEOTIDE SEQUENCE [LARGE SCALE GENOMIC DNA]</scope>
    <source>
        <strain evidence="3">DASCIFA01</strain>
        <tissue evidence="3">Testis</tissue>
    </source>
</reference>
<evidence type="ECO:0000256" key="2">
    <source>
        <dbReference type="SAM" id="MobiDB-lite"/>
    </source>
</evidence>
<evidence type="ECO:0000256" key="1">
    <source>
        <dbReference type="SAM" id="Coils"/>
    </source>
</evidence>
<dbReference type="Proteomes" id="UP000290572">
    <property type="component" value="Unassembled WGS sequence"/>
</dbReference>
<evidence type="ECO:0000313" key="3">
    <source>
        <dbReference type="EMBL" id="RXN07739.1"/>
    </source>
</evidence>
<comment type="caution">
    <text evidence="3">The sequence shown here is derived from an EMBL/GenBank/DDBJ whole genome shotgun (WGS) entry which is preliminary data.</text>
</comment>
<dbReference type="Pfam" id="PF18758">
    <property type="entry name" value="KDZ"/>
    <property type="match status" value="1"/>
</dbReference>
<feature type="compositionally biased region" description="Low complexity" evidence="2">
    <location>
        <begin position="524"/>
        <end position="534"/>
    </location>
</feature>